<accession>A0A1W6N5T3</accession>
<organism evidence="1 2">
    <name type="scientific">Candidatus Nucleicultrix amoebiphila FS5</name>
    <dbReference type="NCBI Taxonomy" id="1414854"/>
    <lineage>
        <taxon>Bacteria</taxon>
        <taxon>Pseudomonadati</taxon>
        <taxon>Pseudomonadota</taxon>
        <taxon>Alphaproteobacteria</taxon>
        <taxon>Holosporales</taxon>
        <taxon>Candidatus Nucleicultricaceae</taxon>
        <taxon>Candidatus Nucleicultrix</taxon>
    </lineage>
</organism>
<dbReference type="AlphaFoldDB" id="A0A1W6N5T3"/>
<sequence length="168" mass="18990">MPLWSGDSFYQCSFSKELTKPSLPTTIAKKFPGGVMKVSLKIFAGLMFSVLVTKSLVAQQILSPATPTYTPGTDVNASDHTPETYNGKLTCTGLQPLMANFNSFVSSFCQYAIRDCEATKYFKDLDPKDPLWDLLYDQLRNETKYHLEICELAIKHHAPEYYTNNLKR</sequence>
<keyword evidence="2" id="KW-1185">Reference proteome</keyword>
<dbReference type="EMBL" id="CP008743">
    <property type="protein sequence ID" value="ARN85138.1"/>
    <property type="molecule type" value="Genomic_DNA"/>
</dbReference>
<protein>
    <submittedName>
        <fullName evidence="1">Uncharacterized protein</fullName>
    </submittedName>
</protein>
<dbReference type="KEGG" id="naf:GQ61_07410"/>
<dbReference type="Proteomes" id="UP000237351">
    <property type="component" value="Chromosome"/>
</dbReference>
<reference evidence="1 2" key="1">
    <citation type="submission" date="2014-06" db="EMBL/GenBank/DDBJ databases">
        <title>The genome of the endonuclear symbiont Nucleicultrix amoebiphila.</title>
        <authorList>
            <person name="Schulz F."/>
            <person name="Horn M."/>
        </authorList>
    </citation>
    <scope>NUCLEOTIDE SEQUENCE [LARGE SCALE GENOMIC DNA]</scope>
    <source>
        <strain evidence="1 2">FS5</strain>
    </source>
</reference>
<evidence type="ECO:0000313" key="1">
    <source>
        <dbReference type="EMBL" id="ARN85138.1"/>
    </source>
</evidence>
<proteinExistence type="predicted"/>
<gene>
    <name evidence="1" type="ORF">GQ61_07410</name>
</gene>
<dbReference type="STRING" id="1414854.GQ61_07410"/>
<evidence type="ECO:0000313" key="2">
    <source>
        <dbReference type="Proteomes" id="UP000237351"/>
    </source>
</evidence>
<name>A0A1W6N5T3_9PROT</name>